<dbReference type="Proteomes" id="UP000722791">
    <property type="component" value="Unassembled WGS sequence"/>
</dbReference>
<proteinExistence type="predicted"/>
<sequence>RSLAVLQAGPPTNVLQLSSAAAPPPQASSGSGADAASPAAAAATGGRTRLTSPAHAPAGMALPPTQGHQGGYSNLTSPFGSSGMMAVAAAAAEAAVAARAAGGQLQRVDGTGDDIGNAAVAGGIDGSAAAAAAAAASAGCGCSWPLNESQLQHLKQRIAAMPALQVLELAGFSVGQADELFAMLLARPTLLTKVASDGRVMWVGPETPRICLPSWRNDHQPNRELPPGLSTERGLLRLPEEPQPQAAGG</sequence>
<dbReference type="EMBL" id="BNCQ01000081">
    <property type="protein sequence ID" value="GIM16621.1"/>
    <property type="molecule type" value="Genomic_DNA"/>
</dbReference>
<protein>
    <submittedName>
        <fullName evidence="2">Uncharacterized protein</fullName>
    </submittedName>
</protein>
<feature type="compositionally biased region" description="Low complexity" evidence="1">
    <location>
        <begin position="27"/>
        <end position="46"/>
    </location>
</feature>
<gene>
    <name evidence="2" type="ORF">Vretimale_19187</name>
</gene>
<evidence type="ECO:0000313" key="2">
    <source>
        <dbReference type="EMBL" id="GIM16621.1"/>
    </source>
</evidence>
<feature type="non-terminal residue" evidence="2">
    <location>
        <position position="1"/>
    </location>
</feature>
<feature type="region of interest" description="Disordered" evidence="1">
    <location>
        <begin position="214"/>
        <end position="249"/>
    </location>
</feature>
<dbReference type="AlphaFoldDB" id="A0A8J4GWH3"/>
<feature type="region of interest" description="Disordered" evidence="1">
    <location>
        <begin position="1"/>
        <end position="75"/>
    </location>
</feature>
<organism evidence="2 3">
    <name type="scientific">Volvox reticuliferus</name>
    <dbReference type="NCBI Taxonomy" id="1737510"/>
    <lineage>
        <taxon>Eukaryota</taxon>
        <taxon>Viridiplantae</taxon>
        <taxon>Chlorophyta</taxon>
        <taxon>core chlorophytes</taxon>
        <taxon>Chlorophyceae</taxon>
        <taxon>CS clade</taxon>
        <taxon>Chlamydomonadales</taxon>
        <taxon>Volvocaceae</taxon>
        <taxon>Volvox</taxon>
    </lineage>
</organism>
<accession>A0A8J4GWH3</accession>
<evidence type="ECO:0000256" key="1">
    <source>
        <dbReference type="SAM" id="MobiDB-lite"/>
    </source>
</evidence>
<feature type="non-terminal residue" evidence="2">
    <location>
        <position position="249"/>
    </location>
</feature>
<reference evidence="2" key="1">
    <citation type="journal article" date="2021" name="Proc. Natl. Acad. Sci. U.S.A.">
        <title>Three genomes in the algal genus Volvox reveal the fate of a haploid sex-determining region after a transition to homothallism.</title>
        <authorList>
            <person name="Yamamoto K."/>
            <person name="Hamaji T."/>
            <person name="Kawai-Toyooka H."/>
            <person name="Matsuzaki R."/>
            <person name="Takahashi F."/>
            <person name="Nishimura Y."/>
            <person name="Kawachi M."/>
            <person name="Noguchi H."/>
            <person name="Minakuchi Y."/>
            <person name="Umen J.G."/>
            <person name="Toyoda A."/>
            <person name="Nozaki H."/>
        </authorList>
    </citation>
    <scope>NUCLEOTIDE SEQUENCE</scope>
    <source>
        <strain evidence="2">NIES-3785</strain>
    </source>
</reference>
<name>A0A8J4GWH3_9CHLO</name>
<evidence type="ECO:0000313" key="3">
    <source>
        <dbReference type="Proteomes" id="UP000722791"/>
    </source>
</evidence>
<comment type="caution">
    <text evidence="2">The sequence shown here is derived from an EMBL/GenBank/DDBJ whole genome shotgun (WGS) entry which is preliminary data.</text>
</comment>